<dbReference type="RefSeq" id="XP_016234709.1">
    <property type="nucleotide sequence ID" value="XM_016381607.1"/>
</dbReference>
<proteinExistence type="predicted"/>
<dbReference type="AlphaFoldDB" id="A0A0D2B6K9"/>
<evidence type="ECO:0000313" key="2">
    <source>
        <dbReference type="Proteomes" id="UP000053328"/>
    </source>
</evidence>
<keyword evidence="2" id="KW-1185">Reference proteome</keyword>
<dbReference type="GeneID" id="27334360"/>
<dbReference type="Proteomes" id="UP000053328">
    <property type="component" value="Unassembled WGS sequence"/>
</dbReference>
<name>A0A0D2B6K9_9EURO</name>
<dbReference type="HOGENOM" id="CLU_2320403_0_0_1"/>
<organism evidence="1 2">
    <name type="scientific">Exophiala spinifera</name>
    <dbReference type="NCBI Taxonomy" id="91928"/>
    <lineage>
        <taxon>Eukaryota</taxon>
        <taxon>Fungi</taxon>
        <taxon>Dikarya</taxon>
        <taxon>Ascomycota</taxon>
        <taxon>Pezizomycotina</taxon>
        <taxon>Eurotiomycetes</taxon>
        <taxon>Chaetothyriomycetidae</taxon>
        <taxon>Chaetothyriales</taxon>
        <taxon>Herpotrichiellaceae</taxon>
        <taxon>Exophiala</taxon>
    </lineage>
</organism>
<sequence length="99" mass="11320">MCPPQSKETTSTEQQIKKLEEDLLELAIIRSVDDDIISDLLTNPIYMDPERSEAAYETIDKILEAMEEDLKANQAGKRQGIIKRLGPCILPWVQEKYGR</sequence>
<gene>
    <name evidence="1" type="ORF">PV08_07277</name>
</gene>
<reference evidence="1 2" key="1">
    <citation type="submission" date="2015-01" db="EMBL/GenBank/DDBJ databases">
        <title>The Genome Sequence of Exophiala spinifera CBS89968.</title>
        <authorList>
            <consortium name="The Broad Institute Genomics Platform"/>
            <person name="Cuomo C."/>
            <person name="de Hoog S."/>
            <person name="Gorbushina A."/>
            <person name="Stielow B."/>
            <person name="Teixiera M."/>
            <person name="Abouelleil A."/>
            <person name="Chapman S.B."/>
            <person name="Priest M."/>
            <person name="Young S.K."/>
            <person name="Wortman J."/>
            <person name="Nusbaum C."/>
            <person name="Birren B."/>
        </authorList>
    </citation>
    <scope>NUCLEOTIDE SEQUENCE [LARGE SCALE GENOMIC DNA]</scope>
    <source>
        <strain evidence="1 2">CBS 89968</strain>
    </source>
</reference>
<evidence type="ECO:0000313" key="1">
    <source>
        <dbReference type="EMBL" id="KIW14493.1"/>
    </source>
</evidence>
<dbReference type="EMBL" id="KN847496">
    <property type="protein sequence ID" value="KIW14493.1"/>
    <property type="molecule type" value="Genomic_DNA"/>
</dbReference>
<dbReference type="VEuPathDB" id="FungiDB:PV08_07277"/>
<protein>
    <submittedName>
        <fullName evidence="1">Uncharacterized protein</fullName>
    </submittedName>
</protein>
<accession>A0A0D2B6K9</accession>